<accession>A0AAE3XQ31</accession>
<evidence type="ECO:0000313" key="2">
    <source>
        <dbReference type="EMBL" id="MDR6239969.1"/>
    </source>
</evidence>
<dbReference type="GO" id="GO:0003676">
    <property type="term" value="F:nucleic acid binding"/>
    <property type="evidence" value="ECO:0007669"/>
    <property type="project" value="InterPro"/>
</dbReference>
<sequence length="1363" mass="157660">MWQYLALGGLALAGLFSNNKEENEGLGKLPEADEKEYSAFIQKYGKSKSYLNKETGKKIRVYKSAIERTINQRQYESYNSELNDSWVEKFKDLENELLKATYTHSWINKAYSKNTWFHLFGRSILIKETRGNFYLEMFAYGRTTILAKGSQIIDLKNISQEERSKLKFKSSLFNKKNAKIKEEKTNTVPTLQKEEPKQVQKVETKQVQKVETKPAQESAAKSNPQLEIIDYTQKVLALKGTTKEMAQSIKGLGIWAKFNNRLKDENGNPFAGWVFSKKDRETLEKFVQEINNGEAVTITKKESSSSSNTQSHRASLPLRQHLVAYLLLKEYKKDFVNNALFQDTAKGIPDLSEHELSESDIKRYRYLDWYEGLQEESNGKWMYKPHLASYMDDEGNIHIVMHYLNRSFESARSEWEIISKAGARKTYYKERRKGDKDYYKFNKSIQAVLKDGWFYPSNKDLKKYIVNGKQVDANVRKLKEAGYNNIESDNKYRFFVRFKDNEPATAKKVSNGHSIEDLKPFEIPAKVFVPKAKRAPHYKLPDDKKKLKKDVLLQEVLLGKMEWAVSSYWNSYEELTEHVKDYKWEIPSIDKALRVFSERYNTVGLESDKVINIGSSVSSYALRYHGKDAKAYINLEAGISPEEQAKFEKKENKSKALNADHNKMADKFEAWADRLQDYIDKAKESLKNYNTNTNKRLAQYYSKQFDYNDALELHAFVNALAIAWRNNTIPEKLKLISPVKSKDHLKSFLLSGEQGNQGYSYYHTKSDTPNFEKYFKYYKDNLEEIEVYTLEEAKEVFELLKSLVAHDPEREAEKEKQEIEKLVNSWKKSNDKGFFPTPATLAKKLVYKAEIIKGHTILEPSAGLGHIADQIKAMHPDNDLEVIEWWNDLRNILKLKGHNVVGEDFLKHTKEYDRIIMNPPFEKLQDIDHVRHAYKLLKSGGRLVAIMSESPFFNSQKKAKAFREWLDEIGGYSEQLPKDSFKGKEAFRQTGVSSRMVIIDKKEAPKKEKKKTNFNLSKVEEYWTKDIYADPKRFQNRANEFSSESKNRIVEAIKNNTFNWAAFDPITIWKDPNAVDKYYVLSGHSRLAAFKEVMFEYEEFDNIPAKLFEGTEEEAIQFALNSNTLSTKESDLERATYYASLRKSGESVKDVEKLIRKQEGKNAAQIINLSFLNPKGILFQKLDDFGLGNIESRNNLLTIANWIGEARRKYPQLTNSHENELSTWLIEKAYGNKKGQFSNKKAFLERLHVAIDKQTEFGKFKAGEPLNMERNVSKSLAEQEFDKLLSDAQEEVKEAEKILKEKSTKYYAAVKNGRISQAKADAMLKPHTASFGLAKSKFNDIASKKTDILSEGKKQMALFGTKK</sequence>
<dbReference type="PROSITE" id="PS00092">
    <property type="entry name" value="N6_MTASE"/>
    <property type="match status" value="1"/>
</dbReference>
<dbReference type="SUPFAM" id="SSF110849">
    <property type="entry name" value="ParB/Sulfiredoxin"/>
    <property type="match status" value="1"/>
</dbReference>
<protein>
    <submittedName>
        <fullName evidence="2">Phospholipid N-methyltransferase</fullName>
    </submittedName>
</protein>
<dbReference type="SUPFAM" id="SSF53335">
    <property type="entry name" value="S-adenosyl-L-methionine-dependent methyltransferases"/>
    <property type="match status" value="1"/>
</dbReference>
<keyword evidence="3" id="KW-1185">Reference proteome</keyword>
<dbReference type="InterPro" id="IPR002052">
    <property type="entry name" value="DNA_methylase_N6_adenine_CS"/>
</dbReference>
<dbReference type="InterPro" id="IPR036086">
    <property type="entry name" value="ParB/Sulfiredoxin_sf"/>
</dbReference>
<dbReference type="CDD" id="cd02440">
    <property type="entry name" value="AdoMet_MTases"/>
    <property type="match status" value="1"/>
</dbReference>
<reference evidence="2" key="1">
    <citation type="submission" date="2023-07" db="EMBL/GenBank/DDBJ databases">
        <title>Genomic Encyclopedia of Type Strains, Phase IV (KMG-IV): sequencing the most valuable type-strain genomes for metagenomic binning, comparative biology and taxonomic classification.</title>
        <authorList>
            <person name="Goeker M."/>
        </authorList>
    </citation>
    <scope>NUCLEOTIDE SEQUENCE</scope>
    <source>
        <strain evidence="2">DSM 26174</strain>
    </source>
</reference>
<dbReference type="PRINTS" id="PR00507">
    <property type="entry name" value="N12N6MTFRASE"/>
</dbReference>
<keyword evidence="1" id="KW-0175">Coiled coil</keyword>
<dbReference type="EMBL" id="JAVDQD010000003">
    <property type="protein sequence ID" value="MDR6239969.1"/>
    <property type="molecule type" value="Genomic_DNA"/>
</dbReference>
<comment type="caution">
    <text evidence="2">The sequence shown here is derived from an EMBL/GenBank/DDBJ whole genome shotgun (WGS) entry which is preliminary data.</text>
</comment>
<dbReference type="GO" id="GO:0032259">
    <property type="term" value="P:methylation"/>
    <property type="evidence" value="ECO:0007669"/>
    <property type="project" value="InterPro"/>
</dbReference>
<dbReference type="RefSeq" id="WP_309939783.1">
    <property type="nucleotide sequence ID" value="NZ_AP025305.1"/>
</dbReference>
<gene>
    <name evidence="2" type="ORF">HNQ88_003017</name>
</gene>
<dbReference type="Gene3D" id="3.40.50.150">
    <property type="entry name" value="Vaccinia Virus protein VP39"/>
    <property type="match status" value="1"/>
</dbReference>
<dbReference type="GO" id="GO:0008168">
    <property type="term" value="F:methyltransferase activity"/>
    <property type="evidence" value="ECO:0007669"/>
    <property type="project" value="InterPro"/>
</dbReference>
<dbReference type="InterPro" id="IPR029063">
    <property type="entry name" value="SAM-dependent_MTases_sf"/>
</dbReference>
<evidence type="ECO:0000313" key="3">
    <source>
        <dbReference type="Proteomes" id="UP001185092"/>
    </source>
</evidence>
<feature type="coiled-coil region" evidence="1">
    <location>
        <begin position="1278"/>
        <end position="1305"/>
    </location>
</feature>
<evidence type="ECO:0000256" key="1">
    <source>
        <dbReference type="SAM" id="Coils"/>
    </source>
</evidence>
<organism evidence="2 3">
    <name type="scientific">Aureibacter tunicatorum</name>
    <dbReference type="NCBI Taxonomy" id="866807"/>
    <lineage>
        <taxon>Bacteria</taxon>
        <taxon>Pseudomonadati</taxon>
        <taxon>Bacteroidota</taxon>
        <taxon>Cytophagia</taxon>
        <taxon>Cytophagales</taxon>
        <taxon>Persicobacteraceae</taxon>
        <taxon>Aureibacter</taxon>
    </lineage>
</organism>
<proteinExistence type="predicted"/>
<name>A0AAE3XQ31_9BACT</name>
<dbReference type="Proteomes" id="UP001185092">
    <property type="component" value="Unassembled WGS sequence"/>
</dbReference>